<dbReference type="InterPro" id="IPR015422">
    <property type="entry name" value="PyrdxlP-dep_Trfase_small"/>
</dbReference>
<proteinExistence type="predicted"/>
<sequence>MSGDSLFNLQISLDFDGNLILNPNHNKVHESADYEVISNIKEVDNCSDKQTLEAVESALSTEEIALFCAAYWRLTLMMIELKTVQRTDICLVWATPGDDLFVTAGATQGLHLVTTVMFDKDIPIFVEDPSYFNAINLLTKDLGMKFQQMKEELLQKKRCKHLIRLARTYDILLFTEDPPKRLLSYDEKDDPQYKGNVLSNCTFSKILVPGMRLGWIEAGERIIKMDKMKFACDSLKKNLPATVKINPPDGGFFIWITFPVTFDCAAFAKLCASKYGLNFLLGTRSSPTGSFKNCIRLSISYCEMNELKVGLDKLYAAINEQMKSTSAKVDKQNMTMENFKV</sequence>
<evidence type="ECO:0008006" key="3">
    <source>
        <dbReference type="Google" id="ProtNLM"/>
    </source>
</evidence>
<comment type="caution">
    <text evidence="1">The sequence shown here is derived from an EMBL/GenBank/DDBJ whole genome shotgun (WGS) entry which is preliminary data.</text>
</comment>
<organism evidence="1 2">
    <name type="scientific">Tegillarca granosa</name>
    <name type="common">Malaysian cockle</name>
    <name type="synonym">Anadara granosa</name>
    <dbReference type="NCBI Taxonomy" id="220873"/>
    <lineage>
        <taxon>Eukaryota</taxon>
        <taxon>Metazoa</taxon>
        <taxon>Spiralia</taxon>
        <taxon>Lophotrochozoa</taxon>
        <taxon>Mollusca</taxon>
        <taxon>Bivalvia</taxon>
        <taxon>Autobranchia</taxon>
        <taxon>Pteriomorphia</taxon>
        <taxon>Arcoida</taxon>
        <taxon>Arcoidea</taxon>
        <taxon>Arcidae</taxon>
        <taxon>Tegillarca</taxon>
    </lineage>
</organism>
<evidence type="ECO:0000313" key="2">
    <source>
        <dbReference type="Proteomes" id="UP001217089"/>
    </source>
</evidence>
<name>A0ABQ9FC60_TEGGR</name>
<keyword evidence="2" id="KW-1185">Reference proteome</keyword>
<accession>A0ABQ9FC60</accession>
<reference evidence="1 2" key="1">
    <citation type="submission" date="2022-12" db="EMBL/GenBank/DDBJ databases">
        <title>Chromosome-level genome of Tegillarca granosa.</title>
        <authorList>
            <person name="Kim J."/>
        </authorList>
    </citation>
    <scope>NUCLEOTIDE SEQUENCE [LARGE SCALE GENOMIC DNA]</scope>
    <source>
        <strain evidence="1">Teg-2019</strain>
        <tissue evidence="1">Adductor muscle</tissue>
    </source>
</reference>
<evidence type="ECO:0000313" key="1">
    <source>
        <dbReference type="EMBL" id="KAJ8313855.1"/>
    </source>
</evidence>
<dbReference type="SUPFAM" id="SSF53383">
    <property type="entry name" value="PLP-dependent transferases"/>
    <property type="match status" value="1"/>
</dbReference>
<dbReference type="InterPro" id="IPR015421">
    <property type="entry name" value="PyrdxlP-dep_Trfase_major"/>
</dbReference>
<dbReference type="InterPro" id="IPR015424">
    <property type="entry name" value="PyrdxlP-dep_Trfase"/>
</dbReference>
<dbReference type="EMBL" id="JARBDR010000342">
    <property type="protein sequence ID" value="KAJ8313855.1"/>
    <property type="molecule type" value="Genomic_DNA"/>
</dbReference>
<dbReference type="Proteomes" id="UP001217089">
    <property type="component" value="Unassembled WGS sequence"/>
</dbReference>
<dbReference type="PANTHER" id="PTHR42858:SF1">
    <property type="entry name" value="LD15494P"/>
    <property type="match status" value="1"/>
</dbReference>
<dbReference type="Gene3D" id="3.40.640.10">
    <property type="entry name" value="Type I PLP-dependent aspartate aminotransferase-like (Major domain)"/>
    <property type="match status" value="2"/>
</dbReference>
<protein>
    <recommendedName>
        <fullName evidence="3">Aminotransferase class I/classII domain-containing protein</fullName>
    </recommendedName>
</protein>
<gene>
    <name evidence="1" type="ORF">KUTeg_008416</name>
</gene>
<dbReference type="Gene3D" id="3.90.1150.10">
    <property type="entry name" value="Aspartate Aminotransferase, domain 1"/>
    <property type="match status" value="1"/>
</dbReference>
<dbReference type="CDD" id="cd00609">
    <property type="entry name" value="AAT_like"/>
    <property type="match status" value="1"/>
</dbReference>
<dbReference type="PANTHER" id="PTHR42858">
    <property type="entry name" value="AMINOTRANSFERASE"/>
    <property type="match status" value="1"/>
</dbReference>